<dbReference type="RefSeq" id="WP_126728024.1">
    <property type="nucleotide sequence ID" value="NZ_RYZH01000079.1"/>
</dbReference>
<reference evidence="3 4" key="1">
    <citation type="submission" date="2018-12" db="EMBL/GenBank/DDBJ databases">
        <authorList>
            <person name="Toschakov S.V."/>
        </authorList>
    </citation>
    <scope>NUCLEOTIDE SEQUENCE [LARGE SCALE GENOMIC DNA]</scope>
    <source>
        <strain evidence="3 4">GM2012</strain>
    </source>
</reference>
<accession>A0A432MCL4</accession>
<feature type="transmembrane region" description="Helical" evidence="2">
    <location>
        <begin position="161"/>
        <end position="177"/>
    </location>
</feature>
<dbReference type="PANTHER" id="PTHR30282">
    <property type="entry name" value="P-AMINOBENZOYL GLUTAMATE TRANSPORTER"/>
    <property type="match status" value="1"/>
</dbReference>
<feature type="transmembrane region" description="Helical" evidence="2">
    <location>
        <begin position="432"/>
        <end position="450"/>
    </location>
</feature>
<protein>
    <submittedName>
        <fullName evidence="3">AbgT family transporter</fullName>
    </submittedName>
</protein>
<reference evidence="3 4" key="2">
    <citation type="submission" date="2019-01" db="EMBL/GenBank/DDBJ databases">
        <title>Tautonia sociabilis, a novel thermotolerant planctomycete of Isosphaeraceae family, isolated from a 4000 m deep subterranean habitat.</title>
        <authorList>
            <person name="Kovaleva O.L."/>
            <person name="Elcheninov A.G."/>
            <person name="Van Heerden E."/>
            <person name="Toshchakov S.V."/>
            <person name="Novikov A."/>
            <person name="Bonch-Osmolovskaya E.A."/>
            <person name="Kublanov I.V."/>
        </authorList>
    </citation>
    <scope>NUCLEOTIDE SEQUENCE [LARGE SCALE GENOMIC DNA]</scope>
    <source>
        <strain evidence="3 4">GM2012</strain>
    </source>
</reference>
<name>A0A432MCL4_9BACT</name>
<keyword evidence="2" id="KW-0472">Membrane</keyword>
<dbReference type="EMBL" id="RYZH01000079">
    <property type="protein sequence ID" value="RUL81994.1"/>
    <property type="molecule type" value="Genomic_DNA"/>
</dbReference>
<feature type="transmembrane region" description="Helical" evidence="2">
    <location>
        <begin position="95"/>
        <end position="122"/>
    </location>
</feature>
<dbReference type="GO" id="GO:1902604">
    <property type="term" value="P:p-aminobenzoyl-glutamate transmembrane transport"/>
    <property type="evidence" value="ECO:0007669"/>
    <property type="project" value="InterPro"/>
</dbReference>
<evidence type="ECO:0000256" key="1">
    <source>
        <dbReference type="SAM" id="MobiDB-lite"/>
    </source>
</evidence>
<dbReference type="OrthoDB" id="3314392at2"/>
<feature type="transmembrane region" description="Helical" evidence="2">
    <location>
        <begin position="182"/>
        <end position="201"/>
    </location>
</feature>
<feature type="transmembrane region" description="Helical" evidence="2">
    <location>
        <begin position="462"/>
        <end position="481"/>
    </location>
</feature>
<feature type="transmembrane region" description="Helical" evidence="2">
    <location>
        <begin position="366"/>
        <end position="383"/>
    </location>
</feature>
<feature type="transmembrane region" description="Helical" evidence="2">
    <location>
        <begin position="134"/>
        <end position="155"/>
    </location>
</feature>
<feature type="transmembrane region" description="Helical" evidence="2">
    <location>
        <begin position="281"/>
        <end position="303"/>
    </location>
</feature>
<evidence type="ECO:0000256" key="2">
    <source>
        <dbReference type="SAM" id="Phobius"/>
    </source>
</evidence>
<feature type="transmembrane region" description="Helical" evidence="2">
    <location>
        <begin position="323"/>
        <end position="345"/>
    </location>
</feature>
<feature type="transmembrane region" description="Helical" evidence="2">
    <location>
        <begin position="493"/>
        <end position="518"/>
    </location>
</feature>
<gene>
    <name evidence="3" type="ORF">TsocGM_24120</name>
</gene>
<evidence type="ECO:0000313" key="3">
    <source>
        <dbReference type="EMBL" id="RUL81994.1"/>
    </source>
</evidence>
<dbReference type="Pfam" id="PF03806">
    <property type="entry name" value="ABG_transport"/>
    <property type="match status" value="1"/>
</dbReference>
<organism evidence="3 4">
    <name type="scientific">Tautonia sociabilis</name>
    <dbReference type="NCBI Taxonomy" id="2080755"/>
    <lineage>
        <taxon>Bacteria</taxon>
        <taxon>Pseudomonadati</taxon>
        <taxon>Planctomycetota</taxon>
        <taxon>Planctomycetia</taxon>
        <taxon>Isosphaerales</taxon>
        <taxon>Isosphaeraceae</taxon>
        <taxon>Tautonia</taxon>
    </lineage>
</organism>
<feature type="region of interest" description="Disordered" evidence="1">
    <location>
        <begin position="1"/>
        <end position="24"/>
    </location>
</feature>
<feature type="transmembrane region" description="Helical" evidence="2">
    <location>
        <begin position="232"/>
        <end position="249"/>
    </location>
</feature>
<keyword evidence="2" id="KW-0812">Transmembrane</keyword>
<feature type="transmembrane region" description="Helical" evidence="2">
    <location>
        <begin position="403"/>
        <end position="425"/>
    </location>
</feature>
<sequence length="531" mass="56412">MSHEFDPPPEVTDPPAQVTGTDPEHRRSFVDRALNLIERLGNMLPDPAVLFLLLMVAVWLASAALAPVPFTEIHPVTGEPIRIQNQLDGENLAEFLATMVATFVGFHPLGVVLVALLGVGVAEHTGFINAGLKALLGITAKSLLTPMLLLVAIVSHTAADAGYVLVIPLGGVIFHAAGRHPLAGIAAAFAGVSGGFSANFIPSGFDPLLQGLTQAGAQVIDPDRLVNPLCNWYFTGVSSLLIVLIGWFLTDRVIEPRLQDTTIDGDLSDLQPMERLGRREWLGLAAALGAMAASIAALTVLSLAQNSPLRSPNGGLTASDARLMRSIVPLIFLLFLIPGVVYGYVAGTVHDHRDIIKGMSKSMSAMGYYIVLAFFASLFIKAFNDSNLGALLALKGADGLRALSLPPQVTIVGIILLTALVNLLVGSASAKWALLAPIFVPMLMQLGISPELTQAAYRVGDSTTNIVTPLMPYFPLVVVYGQRYVKGTGIGTLVSLMLPYALVFLASWSVLLVVYWMIGLPLGLDAPYTYP</sequence>
<keyword evidence="2" id="KW-1133">Transmembrane helix</keyword>
<keyword evidence="4" id="KW-1185">Reference proteome</keyword>
<dbReference type="Proteomes" id="UP000280296">
    <property type="component" value="Unassembled WGS sequence"/>
</dbReference>
<dbReference type="InterPro" id="IPR004697">
    <property type="entry name" value="AbgT"/>
</dbReference>
<dbReference type="PANTHER" id="PTHR30282:SF1">
    <property type="entry name" value="ABGT FAMILY TRANSPORTER"/>
    <property type="match status" value="1"/>
</dbReference>
<evidence type="ECO:0000313" key="4">
    <source>
        <dbReference type="Proteomes" id="UP000280296"/>
    </source>
</evidence>
<dbReference type="AlphaFoldDB" id="A0A432MCL4"/>
<dbReference type="GO" id="GO:0015558">
    <property type="term" value="F:secondary active p-aminobenzoyl-glutamate transmembrane transporter activity"/>
    <property type="evidence" value="ECO:0007669"/>
    <property type="project" value="InterPro"/>
</dbReference>
<feature type="transmembrane region" description="Helical" evidence="2">
    <location>
        <begin position="48"/>
        <end position="70"/>
    </location>
</feature>
<comment type="caution">
    <text evidence="3">The sequence shown here is derived from an EMBL/GenBank/DDBJ whole genome shotgun (WGS) entry which is preliminary data.</text>
</comment>
<proteinExistence type="predicted"/>